<organism evidence="1 2">
    <name type="scientific">Spirosoma sordidisoli</name>
    <dbReference type="NCBI Taxonomy" id="2502893"/>
    <lineage>
        <taxon>Bacteria</taxon>
        <taxon>Pseudomonadati</taxon>
        <taxon>Bacteroidota</taxon>
        <taxon>Cytophagia</taxon>
        <taxon>Cytophagales</taxon>
        <taxon>Cytophagaceae</taxon>
        <taxon>Spirosoma</taxon>
    </lineage>
</organism>
<dbReference type="AlphaFoldDB" id="A0A4Q2UPW1"/>
<evidence type="ECO:0000313" key="1">
    <source>
        <dbReference type="EMBL" id="RYC69675.1"/>
    </source>
</evidence>
<keyword evidence="2" id="KW-1185">Reference proteome</keyword>
<comment type="caution">
    <text evidence="1">The sequence shown here is derived from an EMBL/GenBank/DDBJ whole genome shotgun (WGS) entry which is preliminary data.</text>
</comment>
<dbReference type="Proteomes" id="UP000290407">
    <property type="component" value="Unassembled WGS sequence"/>
</dbReference>
<gene>
    <name evidence="1" type="ORF">EQG79_13825</name>
</gene>
<dbReference type="EMBL" id="SBLB01000003">
    <property type="protein sequence ID" value="RYC69675.1"/>
    <property type="molecule type" value="Genomic_DNA"/>
</dbReference>
<reference evidence="1 2" key="1">
    <citation type="submission" date="2019-01" db="EMBL/GenBank/DDBJ databases">
        <title>Spirosoma flava sp. nov., a propanil-degrading bacterium isolated from herbicide-contaminated soil.</title>
        <authorList>
            <person name="Zhang L."/>
            <person name="Jiang J.-D."/>
        </authorList>
    </citation>
    <scope>NUCLEOTIDE SEQUENCE [LARGE SCALE GENOMIC DNA]</scope>
    <source>
        <strain evidence="1 2">TY50</strain>
    </source>
</reference>
<accession>A0A4Q2UPW1</accession>
<sequence length="132" mass="14975">MVSTFFEDAVDTALFDAGLLDQIEAKARQVNLTNLQVTRLDFTRSPFGLFVRYRIHGTTYGYPTGVDDDGDIEYGEIEVDQEAPICLPTNLTVDEAARRVAHLIIHAHIGAEEKDTNDRDILDTERYLMHFQ</sequence>
<name>A0A4Q2UPW1_9BACT</name>
<dbReference type="RefSeq" id="WP_129601942.1">
    <property type="nucleotide sequence ID" value="NZ_SBLB01000003.1"/>
</dbReference>
<proteinExistence type="predicted"/>
<evidence type="ECO:0000313" key="2">
    <source>
        <dbReference type="Proteomes" id="UP000290407"/>
    </source>
</evidence>
<protein>
    <submittedName>
        <fullName evidence="1">Uncharacterized protein</fullName>
    </submittedName>
</protein>